<dbReference type="GO" id="GO:0005829">
    <property type="term" value="C:cytosol"/>
    <property type="evidence" value="ECO:0007669"/>
    <property type="project" value="TreeGrafter"/>
</dbReference>
<organism evidence="10 11">
    <name type="scientific">Methanobrevibacter cuticularis</name>
    <dbReference type="NCBI Taxonomy" id="47311"/>
    <lineage>
        <taxon>Archaea</taxon>
        <taxon>Methanobacteriati</taxon>
        <taxon>Methanobacteriota</taxon>
        <taxon>Methanomada group</taxon>
        <taxon>Methanobacteria</taxon>
        <taxon>Methanobacteriales</taxon>
        <taxon>Methanobacteriaceae</taxon>
        <taxon>Methanobrevibacter</taxon>
    </lineage>
</organism>
<dbReference type="PANTHER" id="PTHR11922">
    <property type="entry name" value="GMP SYNTHASE-RELATED"/>
    <property type="match status" value="1"/>
</dbReference>
<comment type="pathway">
    <text evidence="8">Purine metabolism; GMP biosynthesis; GMP from XMP (L-Gln route): step 1/1.</text>
</comment>
<dbReference type="Gene3D" id="3.40.50.880">
    <property type="match status" value="1"/>
</dbReference>
<dbReference type="AlphaFoldDB" id="A0A166E624"/>
<dbReference type="Proteomes" id="UP000077275">
    <property type="component" value="Unassembled WGS sequence"/>
</dbReference>
<evidence type="ECO:0000256" key="7">
    <source>
        <dbReference type="ARBA" id="ARBA00022962"/>
    </source>
</evidence>
<comment type="catalytic activity">
    <reaction evidence="8">
        <text>XMP + L-glutamine + ATP + H2O = GMP + L-glutamate + AMP + diphosphate + 2 H(+)</text>
        <dbReference type="Rhea" id="RHEA:11680"/>
        <dbReference type="ChEBI" id="CHEBI:15377"/>
        <dbReference type="ChEBI" id="CHEBI:15378"/>
        <dbReference type="ChEBI" id="CHEBI:29985"/>
        <dbReference type="ChEBI" id="CHEBI:30616"/>
        <dbReference type="ChEBI" id="CHEBI:33019"/>
        <dbReference type="ChEBI" id="CHEBI:57464"/>
        <dbReference type="ChEBI" id="CHEBI:58115"/>
        <dbReference type="ChEBI" id="CHEBI:58359"/>
        <dbReference type="ChEBI" id="CHEBI:456215"/>
        <dbReference type="EC" id="6.3.5.2"/>
    </reaction>
</comment>
<feature type="domain" description="Glutamine amidotransferase" evidence="9">
    <location>
        <begin position="4"/>
        <end position="180"/>
    </location>
</feature>
<evidence type="ECO:0000256" key="5">
    <source>
        <dbReference type="ARBA" id="ARBA00022755"/>
    </source>
</evidence>
<dbReference type="Pfam" id="PF00117">
    <property type="entry name" value="GATase"/>
    <property type="match status" value="1"/>
</dbReference>
<keyword evidence="11" id="KW-1185">Reference proteome</keyword>
<dbReference type="InterPro" id="IPR029062">
    <property type="entry name" value="Class_I_gatase-like"/>
</dbReference>
<dbReference type="PATRIC" id="fig|47311.3.peg.1027"/>
<evidence type="ECO:0000313" key="10">
    <source>
        <dbReference type="EMBL" id="KZX16319.1"/>
    </source>
</evidence>
<proteinExistence type="inferred from homology"/>
<dbReference type="InterPro" id="IPR017926">
    <property type="entry name" value="GATASE"/>
</dbReference>
<dbReference type="EMBL" id="LWMW01000095">
    <property type="protein sequence ID" value="KZX16319.1"/>
    <property type="molecule type" value="Genomic_DNA"/>
</dbReference>
<dbReference type="UniPathway" id="UPA00189">
    <property type="reaction ID" value="UER00296"/>
</dbReference>
<keyword evidence="7 8" id="KW-0315">Glutamine amidotransferase</keyword>
<comment type="function">
    <text evidence="1 8">Catalyzes the synthesis of GMP from XMP.</text>
</comment>
<keyword evidence="4 8" id="KW-0332">GMP biosynthesis</keyword>
<evidence type="ECO:0000256" key="2">
    <source>
        <dbReference type="ARBA" id="ARBA00022598"/>
    </source>
</evidence>
<evidence type="ECO:0000256" key="6">
    <source>
        <dbReference type="ARBA" id="ARBA00022840"/>
    </source>
</evidence>
<dbReference type="GO" id="GO:0005524">
    <property type="term" value="F:ATP binding"/>
    <property type="evidence" value="ECO:0007669"/>
    <property type="project" value="UniProtKB-KW"/>
</dbReference>
<gene>
    <name evidence="10" type="primary">guaA_1</name>
    <name evidence="8" type="synonym">guaAA</name>
    <name evidence="10" type="ORF">MBCUT_09320</name>
</gene>
<evidence type="ECO:0000313" key="11">
    <source>
        <dbReference type="Proteomes" id="UP000077275"/>
    </source>
</evidence>
<dbReference type="PROSITE" id="PS51273">
    <property type="entry name" value="GATASE_TYPE_1"/>
    <property type="match status" value="1"/>
</dbReference>
<dbReference type="OrthoDB" id="10772at2157"/>
<dbReference type="NCBIfam" id="NF001975">
    <property type="entry name" value="PRK00758.1"/>
    <property type="match status" value="1"/>
</dbReference>
<reference evidence="10 11" key="1">
    <citation type="submission" date="2016-04" db="EMBL/GenBank/DDBJ databases">
        <title>Genome sequence of Methanobrevibacter cuticularis DSM 11139.</title>
        <authorList>
            <person name="Poehlein A."/>
            <person name="Seedorf H."/>
            <person name="Daniel R."/>
        </authorList>
    </citation>
    <scope>NUCLEOTIDE SEQUENCE [LARGE SCALE GENOMIC DNA]</scope>
    <source>
        <strain evidence="10 11">DSM 11139</strain>
    </source>
</reference>
<dbReference type="EC" id="6.3.5.2" evidence="8"/>
<dbReference type="FunFam" id="3.40.50.880:FF:000047">
    <property type="entry name" value="GMP synthase [glutamine-hydrolyzing] subunit A"/>
    <property type="match status" value="1"/>
</dbReference>
<dbReference type="HAMAP" id="MF_01510">
    <property type="entry name" value="GMP_synthase_A"/>
    <property type="match status" value="1"/>
</dbReference>
<feature type="active site" evidence="8">
    <location>
        <position position="165"/>
    </location>
</feature>
<evidence type="ECO:0000256" key="4">
    <source>
        <dbReference type="ARBA" id="ARBA00022749"/>
    </source>
</evidence>
<feature type="active site" evidence="8">
    <location>
        <position position="163"/>
    </location>
</feature>
<evidence type="ECO:0000259" key="9">
    <source>
        <dbReference type="Pfam" id="PF00117"/>
    </source>
</evidence>
<feature type="active site" description="Nucleophile" evidence="8">
    <location>
        <position position="76"/>
    </location>
</feature>
<keyword evidence="3 8" id="KW-0547">Nucleotide-binding</keyword>
<accession>A0A166E624</accession>
<comment type="subunit">
    <text evidence="8">Heterodimer composed of a glutamine amidotransferase subunit (A) and a GMP-binding subunit (B).</text>
</comment>
<evidence type="ECO:0000256" key="1">
    <source>
        <dbReference type="ARBA" id="ARBA00002332"/>
    </source>
</evidence>
<dbReference type="InterPro" id="IPR004739">
    <property type="entry name" value="GMP_synth_GATase"/>
</dbReference>
<protein>
    <recommendedName>
        <fullName evidence="8">GMP synthase [glutamine-hydrolyzing] subunit A</fullName>
        <ecNumber evidence="8">6.3.5.2</ecNumber>
    </recommendedName>
    <alternativeName>
        <fullName evidence="8">Glutamine amidotransferase</fullName>
    </alternativeName>
</protein>
<keyword evidence="5 8" id="KW-0658">Purine biosynthesis</keyword>
<evidence type="ECO:0000256" key="3">
    <source>
        <dbReference type="ARBA" id="ARBA00022741"/>
    </source>
</evidence>
<dbReference type="PRINTS" id="PR00097">
    <property type="entry name" value="ANTSNTHASEII"/>
</dbReference>
<dbReference type="InterPro" id="IPR023686">
    <property type="entry name" value="GMP_synthase_A"/>
</dbReference>
<dbReference type="PANTHER" id="PTHR11922:SF2">
    <property type="entry name" value="GMP SYNTHASE [GLUTAMINE-HYDROLYZING]"/>
    <property type="match status" value="1"/>
</dbReference>
<dbReference type="CDD" id="cd01742">
    <property type="entry name" value="GATase1_GMP_Synthase"/>
    <property type="match status" value="1"/>
</dbReference>
<dbReference type="PRINTS" id="PR00096">
    <property type="entry name" value="GATASE"/>
</dbReference>
<dbReference type="GO" id="GO:0003921">
    <property type="term" value="F:GMP synthase activity"/>
    <property type="evidence" value="ECO:0007669"/>
    <property type="project" value="TreeGrafter"/>
</dbReference>
<comment type="caution">
    <text evidence="10">The sequence shown here is derived from an EMBL/GenBank/DDBJ whole genome shotgun (WGS) entry which is preliminary data.</text>
</comment>
<dbReference type="NCBIfam" id="TIGR00888">
    <property type="entry name" value="guaA_Nterm"/>
    <property type="match status" value="1"/>
</dbReference>
<evidence type="ECO:0000256" key="8">
    <source>
        <dbReference type="HAMAP-Rule" id="MF_01510"/>
    </source>
</evidence>
<keyword evidence="2 8" id="KW-0436">Ligase</keyword>
<dbReference type="STRING" id="47311.MBCUT_09320"/>
<sequence length="188" mass="21080">MTILVINNKGQYNHRIGRSLKYLNIPSELVSNELTIEEIKEKNPIGMILGGGPSLEESGNSLNYLNKLDIPILGICLGHQLIAKSFGGTVSTSSTESYAQIEINVLEENKLFKGLFPSMQVWTSHKDEVKSLPDEFKILASSPICKIEAMKHKTKDIYGIQFHPEVHHTPKGGSIFKNFYDICNYDKK</sequence>
<dbReference type="RefSeq" id="WP_067259477.1">
    <property type="nucleotide sequence ID" value="NZ_LWMW01000095.1"/>
</dbReference>
<name>A0A166E624_9EURY</name>
<dbReference type="SUPFAM" id="SSF52317">
    <property type="entry name" value="Class I glutamine amidotransferase-like"/>
    <property type="match status" value="1"/>
</dbReference>
<keyword evidence="6 8" id="KW-0067">ATP-binding</keyword>